<gene>
    <name evidence="2" type="ORF">PIB30_059315</name>
</gene>
<reference evidence="2 3" key="1">
    <citation type="journal article" date="2023" name="Plants (Basel)">
        <title>Bridging the Gap: Combining Genomics and Transcriptomics Approaches to Understand Stylosanthes scabra, an Orphan Legume from the Brazilian Caatinga.</title>
        <authorList>
            <person name="Ferreira-Neto J.R.C."/>
            <person name="da Silva M.D."/>
            <person name="Binneck E."/>
            <person name="de Melo N.F."/>
            <person name="da Silva R.H."/>
            <person name="de Melo A.L.T.M."/>
            <person name="Pandolfi V."/>
            <person name="Bustamante F.O."/>
            <person name="Brasileiro-Vidal A.C."/>
            <person name="Benko-Iseppon A.M."/>
        </authorList>
    </citation>
    <scope>NUCLEOTIDE SEQUENCE [LARGE SCALE GENOMIC DNA]</scope>
    <source>
        <tissue evidence="2">Leaves</tissue>
    </source>
</reference>
<evidence type="ECO:0000313" key="3">
    <source>
        <dbReference type="Proteomes" id="UP001341840"/>
    </source>
</evidence>
<feature type="compositionally biased region" description="Polar residues" evidence="1">
    <location>
        <begin position="32"/>
        <end position="41"/>
    </location>
</feature>
<evidence type="ECO:0000313" key="2">
    <source>
        <dbReference type="EMBL" id="MED6209918.1"/>
    </source>
</evidence>
<name>A0ABU6YMQ2_9FABA</name>
<sequence>MLAKSLVDIAAMLKEIKERQQVTPMLLKRQTGHSQQNSVNATAIPPYNKQYYTQGWKDEQQNQWNSPQQNQPRQPYNPPRNNQNITPRLSGSQTRRTSATGTTTDSQKGTRGRSTTRENTPQEWTRPQQMSPRRIHPD</sequence>
<feature type="region of interest" description="Disordered" evidence="1">
    <location>
        <begin position="29"/>
        <end position="138"/>
    </location>
</feature>
<comment type="caution">
    <text evidence="2">The sequence shown here is derived from an EMBL/GenBank/DDBJ whole genome shotgun (WGS) entry which is preliminary data.</text>
</comment>
<organism evidence="2 3">
    <name type="scientific">Stylosanthes scabra</name>
    <dbReference type="NCBI Taxonomy" id="79078"/>
    <lineage>
        <taxon>Eukaryota</taxon>
        <taxon>Viridiplantae</taxon>
        <taxon>Streptophyta</taxon>
        <taxon>Embryophyta</taxon>
        <taxon>Tracheophyta</taxon>
        <taxon>Spermatophyta</taxon>
        <taxon>Magnoliopsida</taxon>
        <taxon>eudicotyledons</taxon>
        <taxon>Gunneridae</taxon>
        <taxon>Pentapetalae</taxon>
        <taxon>rosids</taxon>
        <taxon>fabids</taxon>
        <taxon>Fabales</taxon>
        <taxon>Fabaceae</taxon>
        <taxon>Papilionoideae</taxon>
        <taxon>50 kb inversion clade</taxon>
        <taxon>dalbergioids sensu lato</taxon>
        <taxon>Dalbergieae</taxon>
        <taxon>Pterocarpus clade</taxon>
        <taxon>Stylosanthes</taxon>
    </lineage>
</organism>
<proteinExistence type="predicted"/>
<keyword evidence="3" id="KW-1185">Reference proteome</keyword>
<evidence type="ECO:0000256" key="1">
    <source>
        <dbReference type="SAM" id="MobiDB-lite"/>
    </source>
</evidence>
<dbReference type="Proteomes" id="UP001341840">
    <property type="component" value="Unassembled WGS sequence"/>
</dbReference>
<dbReference type="EMBL" id="JASCZI010242164">
    <property type="protein sequence ID" value="MED6209918.1"/>
    <property type="molecule type" value="Genomic_DNA"/>
</dbReference>
<feature type="compositionally biased region" description="Polar residues" evidence="1">
    <location>
        <begin position="117"/>
        <end position="131"/>
    </location>
</feature>
<feature type="compositionally biased region" description="Low complexity" evidence="1">
    <location>
        <begin position="61"/>
        <end position="107"/>
    </location>
</feature>
<protein>
    <submittedName>
        <fullName evidence="2">Uncharacterized protein</fullName>
    </submittedName>
</protein>
<accession>A0ABU6YMQ2</accession>